<sequence length="109" mass="12327">MQLDDPDFADDLALLSHTQQQMQEKTTSLAEASAAHQGQSFQYKRQDSSTVWRRNLENYENHHPEDTSVYQKLSTQNASDSLAKHYQQQPTVGENKPDPSGGEYQEEGG</sequence>
<name>A0A183JDI9_9TREM</name>
<evidence type="ECO:0000313" key="3">
    <source>
        <dbReference type="Proteomes" id="UP000279833"/>
    </source>
</evidence>
<protein>
    <submittedName>
        <fullName evidence="4">ZM domain-containing protein</fullName>
    </submittedName>
</protein>
<evidence type="ECO:0000256" key="1">
    <source>
        <dbReference type="SAM" id="MobiDB-lite"/>
    </source>
</evidence>
<reference evidence="4" key="1">
    <citation type="submission" date="2016-06" db="UniProtKB">
        <authorList>
            <consortium name="WormBaseParasite"/>
        </authorList>
    </citation>
    <scope>IDENTIFICATION</scope>
</reference>
<feature type="compositionally biased region" description="Polar residues" evidence="1">
    <location>
        <begin position="19"/>
        <end position="52"/>
    </location>
</feature>
<feature type="compositionally biased region" description="Polar residues" evidence="1">
    <location>
        <begin position="68"/>
        <end position="92"/>
    </location>
</feature>
<dbReference type="Proteomes" id="UP000279833">
    <property type="component" value="Unassembled WGS sequence"/>
</dbReference>
<dbReference type="WBParaSite" id="SCUD_0000075101-mRNA-1">
    <property type="protein sequence ID" value="SCUD_0000075101-mRNA-1"/>
    <property type="gene ID" value="SCUD_0000075101"/>
</dbReference>
<feature type="compositionally biased region" description="Basic and acidic residues" evidence="1">
    <location>
        <begin position="54"/>
        <end position="66"/>
    </location>
</feature>
<reference evidence="2 3" key="2">
    <citation type="submission" date="2018-11" db="EMBL/GenBank/DDBJ databases">
        <authorList>
            <consortium name="Pathogen Informatics"/>
        </authorList>
    </citation>
    <scope>NUCLEOTIDE SEQUENCE [LARGE SCALE GENOMIC DNA]</scope>
    <source>
        <strain evidence="2">Dakar</strain>
        <strain evidence="3">Dakar, Senegal</strain>
    </source>
</reference>
<dbReference type="EMBL" id="UZAK01000550">
    <property type="protein sequence ID" value="VDO63600.1"/>
    <property type="molecule type" value="Genomic_DNA"/>
</dbReference>
<accession>A0A183JDI9</accession>
<organism evidence="4">
    <name type="scientific">Schistosoma curassoni</name>
    <dbReference type="NCBI Taxonomy" id="6186"/>
    <lineage>
        <taxon>Eukaryota</taxon>
        <taxon>Metazoa</taxon>
        <taxon>Spiralia</taxon>
        <taxon>Lophotrochozoa</taxon>
        <taxon>Platyhelminthes</taxon>
        <taxon>Trematoda</taxon>
        <taxon>Digenea</taxon>
        <taxon>Strigeidida</taxon>
        <taxon>Schistosomatoidea</taxon>
        <taxon>Schistosomatidae</taxon>
        <taxon>Schistosoma</taxon>
    </lineage>
</organism>
<feature type="region of interest" description="Disordered" evidence="1">
    <location>
        <begin position="19"/>
        <end position="109"/>
    </location>
</feature>
<keyword evidence="3" id="KW-1185">Reference proteome</keyword>
<gene>
    <name evidence="2" type="ORF">SCUD_LOCUS752</name>
</gene>
<proteinExistence type="predicted"/>
<dbReference type="AlphaFoldDB" id="A0A183JDI9"/>
<evidence type="ECO:0000313" key="2">
    <source>
        <dbReference type="EMBL" id="VDO63600.1"/>
    </source>
</evidence>
<evidence type="ECO:0000313" key="4">
    <source>
        <dbReference type="WBParaSite" id="SCUD_0000075101-mRNA-1"/>
    </source>
</evidence>